<feature type="chain" id="PRO_5044772176" description="Bifunctional inhibitor/plant lipid transfer protein/seed storage helical domain-containing protein" evidence="10">
    <location>
        <begin position="26"/>
        <end position="184"/>
    </location>
</feature>
<dbReference type="InterPro" id="IPR036312">
    <property type="entry name" value="Bifun_inhib/LTP/seed_sf"/>
</dbReference>
<feature type="domain" description="Bifunctional inhibitor/plant lipid transfer protein/seed storage helical" evidence="11">
    <location>
        <begin position="32"/>
        <end position="107"/>
    </location>
</feature>
<evidence type="ECO:0000256" key="5">
    <source>
        <dbReference type="ARBA" id="ARBA00022729"/>
    </source>
</evidence>
<keyword evidence="7" id="KW-0325">Glycoprotein</keyword>
<evidence type="ECO:0000256" key="10">
    <source>
        <dbReference type="SAM" id="SignalP"/>
    </source>
</evidence>
<keyword evidence="9" id="KW-1133">Transmembrane helix</keyword>
<evidence type="ECO:0000259" key="11">
    <source>
        <dbReference type="SMART" id="SM00499"/>
    </source>
</evidence>
<dbReference type="Proteomes" id="UP001634393">
    <property type="component" value="Unassembled WGS sequence"/>
</dbReference>
<dbReference type="PANTHER" id="PTHR33044">
    <property type="entry name" value="BIFUNCTIONAL INHIBITOR/LIPID-TRANSFER PROTEIN/SEED STORAGE 2S ALBUMIN SUPERFAMILY PROTEIN-RELATED"/>
    <property type="match status" value="1"/>
</dbReference>
<evidence type="ECO:0000256" key="9">
    <source>
        <dbReference type="SAM" id="Phobius"/>
    </source>
</evidence>
<evidence type="ECO:0000313" key="12">
    <source>
        <dbReference type="EMBL" id="KAL3824779.1"/>
    </source>
</evidence>
<feature type="signal peptide" evidence="10">
    <location>
        <begin position="1"/>
        <end position="25"/>
    </location>
</feature>
<evidence type="ECO:0000256" key="2">
    <source>
        <dbReference type="ARBA" id="ARBA00009748"/>
    </source>
</evidence>
<gene>
    <name evidence="12" type="ORF">ACJIZ3_020808</name>
</gene>
<accession>A0ABD3SJN0</accession>
<comment type="caution">
    <text evidence="12">The sequence shown here is derived from an EMBL/GenBank/DDBJ whole genome shotgun (WGS) entry which is preliminary data.</text>
</comment>
<keyword evidence="13" id="KW-1185">Reference proteome</keyword>
<comment type="subcellular location">
    <subcellularLocation>
        <location evidence="1">Cell membrane</location>
        <topology evidence="1">Lipid-anchor</topology>
        <topology evidence="1">GPI-anchor</topology>
    </subcellularLocation>
</comment>
<dbReference type="Pfam" id="PF14368">
    <property type="entry name" value="LTP_2"/>
    <property type="match status" value="1"/>
</dbReference>
<feature type="transmembrane region" description="Helical" evidence="9">
    <location>
        <begin position="165"/>
        <end position="183"/>
    </location>
</feature>
<keyword evidence="8" id="KW-0449">Lipoprotein</keyword>
<proteinExistence type="inferred from homology"/>
<keyword evidence="9" id="KW-0812">Transmembrane</keyword>
<keyword evidence="3" id="KW-1003">Cell membrane</keyword>
<organism evidence="12 13">
    <name type="scientific">Penstemon smallii</name>
    <dbReference type="NCBI Taxonomy" id="265156"/>
    <lineage>
        <taxon>Eukaryota</taxon>
        <taxon>Viridiplantae</taxon>
        <taxon>Streptophyta</taxon>
        <taxon>Embryophyta</taxon>
        <taxon>Tracheophyta</taxon>
        <taxon>Spermatophyta</taxon>
        <taxon>Magnoliopsida</taxon>
        <taxon>eudicotyledons</taxon>
        <taxon>Gunneridae</taxon>
        <taxon>Pentapetalae</taxon>
        <taxon>asterids</taxon>
        <taxon>lamiids</taxon>
        <taxon>Lamiales</taxon>
        <taxon>Plantaginaceae</taxon>
        <taxon>Cheloneae</taxon>
        <taxon>Penstemon</taxon>
    </lineage>
</organism>
<dbReference type="SUPFAM" id="SSF47699">
    <property type="entry name" value="Bifunctional inhibitor/lipid-transfer protein/seed storage 2S albumin"/>
    <property type="match status" value="1"/>
</dbReference>
<evidence type="ECO:0000256" key="8">
    <source>
        <dbReference type="ARBA" id="ARBA00023288"/>
    </source>
</evidence>
<evidence type="ECO:0000256" key="3">
    <source>
        <dbReference type="ARBA" id="ARBA00022475"/>
    </source>
</evidence>
<dbReference type="InterPro" id="IPR043325">
    <property type="entry name" value="LTSS"/>
</dbReference>
<evidence type="ECO:0000256" key="6">
    <source>
        <dbReference type="ARBA" id="ARBA00023157"/>
    </source>
</evidence>
<dbReference type="EMBL" id="JBJXBP010000006">
    <property type="protein sequence ID" value="KAL3824779.1"/>
    <property type="molecule type" value="Genomic_DNA"/>
</dbReference>
<keyword evidence="4" id="KW-0336">GPI-anchor</keyword>
<dbReference type="SMART" id="SM00499">
    <property type="entry name" value="AAI"/>
    <property type="match status" value="1"/>
</dbReference>
<protein>
    <recommendedName>
        <fullName evidence="11">Bifunctional inhibitor/plant lipid transfer protein/seed storage helical domain-containing protein</fullName>
    </recommendedName>
</protein>
<evidence type="ECO:0000256" key="7">
    <source>
        <dbReference type="ARBA" id="ARBA00023180"/>
    </source>
</evidence>
<keyword evidence="5 10" id="KW-0732">Signal</keyword>
<dbReference type="GO" id="GO:0098552">
    <property type="term" value="C:side of membrane"/>
    <property type="evidence" value="ECO:0007669"/>
    <property type="project" value="UniProtKB-KW"/>
</dbReference>
<dbReference type="Gene3D" id="1.10.110.10">
    <property type="entry name" value="Plant lipid-transfer and hydrophobic proteins"/>
    <property type="match status" value="1"/>
</dbReference>
<reference evidence="12 13" key="1">
    <citation type="submission" date="2024-12" db="EMBL/GenBank/DDBJ databases">
        <title>The unique morphological basis and parallel evolutionary history of personate flowers in Penstemon.</title>
        <authorList>
            <person name="Depatie T.H."/>
            <person name="Wessinger C.A."/>
        </authorList>
    </citation>
    <scope>NUCLEOTIDE SEQUENCE [LARGE SCALE GENOMIC DNA]</scope>
    <source>
        <strain evidence="12">WTNN_2</strain>
        <tissue evidence="12">Leaf</tissue>
    </source>
</reference>
<keyword evidence="9" id="KW-0472">Membrane</keyword>
<comment type="similarity">
    <text evidence="2">Belongs to the plant LTP family.</text>
</comment>
<dbReference type="GO" id="GO:0005886">
    <property type="term" value="C:plasma membrane"/>
    <property type="evidence" value="ECO:0007669"/>
    <property type="project" value="UniProtKB-SubCell"/>
</dbReference>
<evidence type="ECO:0000313" key="13">
    <source>
        <dbReference type="Proteomes" id="UP001634393"/>
    </source>
</evidence>
<dbReference type="CDD" id="cd00010">
    <property type="entry name" value="AAI_LTSS"/>
    <property type="match status" value="1"/>
</dbReference>
<name>A0ABD3SJN0_9LAMI</name>
<dbReference type="InterPro" id="IPR016140">
    <property type="entry name" value="Bifunc_inhib/LTP/seed_store"/>
</dbReference>
<sequence length="184" mass="19808">MHYHHSSTAIIFVFFSCFSFRATNAQTTMAECGPNFLSLAPCALFVQGMAASPVQPCCDNLKQLYAQKPTCLCLLLNDTTLTSFPINTTLALQLPLLCNLQMDTSTCPGTSLPSVAPPTQVSIGKKPNSTVAASPIVTVAPRPSIMGFGFHHSGGEMKLKAETRLLMMILMATIFSILTNIISY</sequence>
<dbReference type="AlphaFoldDB" id="A0ABD3SJN0"/>
<keyword evidence="6" id="KW-1015">Disulfide bond</keyword>
<evidence type="ECO:0000256" key="4">
    <source>
        <dbReference type="ARBA" id="ARBA00022622"/>
    </source>
</evidence>
<evidence type="ECO:0000256" key="1">
    <source>
        <dbReference type="ARBA" id="ARBA00004609"/>
    </source>
</evidence>